<dbReference type="InterPro" id="IPR001875">
    <property type="entry name" value="DED_dom"/>
</dbReference>
<protein>
    <recommendedName>
        <fullName evidence="1">DED domain-containing protein</fullName>
    </recommendedName>
</protein>
<evidence type="ECO:0000313" key="4">
    <source>
        <dbReference type="Proteomes" id="UP000663891"/>
    </source>
</evidence>
<dbReference type="SUPFAM" id="SSF47986">
    <property type="entry name" value="DEATH domain"/>
    <property type="match status" value="1"/>
</dbReference>
<dbReference type="Proteomes" id="UP000663881">
    <property type="component" value="Unassembled WGS sequence"/>
</dbReference>
<dbReference type="AlphaFoldDB" id="A0A814SBH6"/>
<comment type="caution">
    <text evidence="2">The sequence shown here is derived from an EMBL/GenBank/DDBJ whole genome shotgun (WGS) entry which is preliminary data.</text>
</comment>
<dbReference type="Gene3D" id="1.10.533.10">
    <property type="entry name" value="Death Domain, Fas"/>
    <property type="match status" value="1"/>
</dbReference>
<proteinExistence type="predicted"/>
<dbReference type="Proteomes" id="UP000663891">
    <property type="component" value="Unassembled WGS sequence"/>
</dbReference>
<dbReference type="OrthoDB" id="100767at2759"/>
<dbReference type="EMBL" id="CAJNON010000255">
    <property type="protein sequence ID" value="CAF1145999.1"/>
    <property type="molecule type" value="Genomic_DNA"/>
</dbReference>
<dbReference type="PROSITE" id="PS50168">
    <property type="entry name" value="DED"/>
    <property type="match status" value="1"/>
</dbReference>
<organism evidence="2 4">
    <name type="scientific">Adineta steineri</name>
    <dbReference type="NCBI Taxonomy" id="433720"/>
    <lineage>
        <taxon>Eukaryota</taxon>
        <taxon>Metazoa</taxon>
        <taxon>Spiralia</taxon>
        <taxon>Gnathifera</taxon>
        <taxon>Rotifera</taxon>
        <taxon>Eurotatoria</taxon>
        <taxon>Bdelloidea</taxon>
        <taxon>Adinetida</taxon>
        <taxon>Adinetidae</taxon>
        <taxon>Adineta</taxon>
    </lineage>
</organism>
<name>A0A814SBH6_9BILA</name>
<evidence type="ECO:0000313" key="3">
    <source>
        <dbReference type="EMBL" id="CAF3632639.1"/>
    </source>
</evidence>
<dbReference type="Pfam" id="PF01335">
    <property type="entry name" value="DED"/>
    <property type="match status" value="1"/>
</dbReference>
<dbReference type="EMBL" id="CAJOAY010000329">
    <property type="protein sequence ID" value="CAF3632639.1"/>
    <property type="molecule type" value="Genomic_DNA"/>
</dbReference>
<sequence length="130" mass="15172">MERSNFRLRTILLEIDQQLTNDQRKRLSFLIGCEDAPRRLIDTVAKDGSASMTDIWEALFDRRKITADNVNYLIERLDKIQRFDLVQLLKDYCPLPFSLSATPSAENRNELEQRAAMSNLFNRTDPQSYS</sequence>
<reference evidence="2" key="1">
    <citation type="submission" date="2021-02" db="EMBL/GenBank/DDBJ databases">
        <authorList>
            <person name="Nowell W R."/>
        </authorList>
    </citation>
    <scope>NUCLEOTIDE SEQUENCE</scope>
</reference>
<accession>A0A814SBH6</accession>
<evidence type="ECO:0000259" key="1">
    <source>
        <dbReference type="PROSITE" id="PS50168"/>
    </source>
</evidence>
<dbReference type="InterPro" id="IPR011029">
    <property type="entry name" value="DEATH-like_dom_sf"/>
</dbReference>
<dbReference type="GO" id="GO:0042981">
    <property type="term" value="P:regulation of apoptotic process"/>
    <property type="evidence" value="ECO:0007669"/>
    <property type="project" value="InterPro"/>
</dbReference>
<feature type="domain" description="DED" evidence="1">
    <location>
        <begin position="7"/>
        <end position="91"/>
    </location>
</feature>
<evidence type="ECO:0000313" key="2">
    <source>
        <dbReference type="EMBL" id="CAF1145999.1"/>
    </source>
</evidence>
<gene>
    <name evidence="3" type="ORF">OKA104_LOCUS8212</name>
    <name evidence="2" type="ORF">VCS650_LOCUS22536</name>
</gene>